<feature type="transmembrane region" description="Helical" evidence="1">
    <location>
        <begin position="105"/>
        <end position="129"/>
    </location>
</feature>
<reference evidence="2 3" key="1">
    <citation type="journal article" date="2014" name="PLoS Genet.">
        <title>Phylogenetically driven sequencing of extremely halophilic archaea reveals strategies for static and dynamic osmo-response.</title>
        <authorList>
            <person name="Becker E.A."/>
            <person name="Seitzer P.M."/>
            <person name="Tritt A."/>
            <person name="Larsen D."/>
            <person name="Krusor M."/>
            <person name="Yao A.I."/>
            <person name="Wu D."/>
            <person name="Madern D."/>
            <person name="Eisen J.A."/>
            <person name="Darling A.E."/>
            <person name="Facciotti M.T."/>
        </authorList>
    </citation>
    <scope>NUCLEOTIDE SEQUENCE [LARGE SCALE GENOMIC DNA]</scope>
    <source>
        <strain evidence="2 3">100A6</strain>
    </source>
</reference>
<dbReference type="OrthoDB" id="206484at2157"/>
<dbReference type="AlphaFoldDB" id="M0M2Q9"/>
<accession>M0M2Q9</accession>
<protein>
    <recommendedName>
        <fullName evidence="4">Cox cluster protein</fullName>
    </recommendedName>
</protein>
<keyword evidence="1" id="KW-0472">Membrane</keyword>
<keyword evidence="1" id="KW-1133">Transmembrane helix</keyword>
<dbReference type="Pfam" id="PF24396">
    <property type="entry name" value="DUF7541"/>
    <property type="match status" value="1"/>
</dbReference>
<sequence length="134" mass="13592">MDEQPGLSDQYRMSSPWPIIVVLGLVFSELGLLFNVFPVAVGGLLLFVGSVAGILLESGYAQRPWNVLLGFGVVLVVLGGALTATQLDAVSVDALVGVLTQPNGIVGRGAEMLIAGVVVAVAGAGGRFVEAGSA</sequence>
<dbReference type="EMBL" id="AOMB01000014">
    <property type="protein sequence ID" value="EMA39976.1"/>
    <property type="molecule type" value="Genomic_DNA"/>
</dbReference>
<dbReference type="PATRIC" id="fig|1132509.6.peg.1257"/>
<dbReference type="InterPro" id="IPR055963">
    <property type="entry name" value="DUF7541"/>
</dbReference>
<dbReference type="eggNOG" id="arCOG04643">
    <property type="taxonomic scope" value="Archaea"/>
</dbReference>
<comment type="caution">
    <text evidence="2">The sequence shown here is derived from an EMBL/GenBank/DDBJ whole genome shotgun (WGS) entry which is preliminary data.</text>
</comment>
<keyword evidence="3" id="KW-1185">Reference proteome</keyword>
<evidence type="ECO:0000313" key="2">
    <source>
        <dbReference type="EMBL" id="EMA39976.1"/>
    </source>
</evidence>
<evidence type="ECO:0000313" key="3">
    <source>
        <dbReference type="Proteomes" id="UP000011566"/>
    </source>
</evidence>
<name>M0M2Q9_9EURY</name>
<feature type="transmembrane region" description="Helical" evidence="1">
    <location>
        <begin position="32"/>
        <end position="55"/>
    </location>
</feature>
<gene>
    <name evidence="2" type="ORF">C447_05473</name>
</gene>
<dbReference type="Proteomes" id="UP000011566">
    <property type="component" value="Unassembled WGS sequence"/>
</dbReference>
<dbReference type="RefSeq" id="WP_007691669.1">
    <property type="nucleotide sequence ID" value="NZ_AJRK01000431.1"/>
</dbReference>
<keyword evidence="1" id="KW-0812">Transmembrane</keyword>
<organism evidence="2 3">
    <name type="scientific">Halococcus hamelinensis 100A6</name>
    <dbReference type="NCBI Taxonomy" id="1132509"/>
    <lineage>
        <taxon>Archaea</taxon>
        <taxon>Methanobacteriati</taxon>
        <taxon>Methanobacteriota</taxon>
        <taxon>Stenosarchaea group</taxon>
        <taxon>Halobacteria</taxon>
        <taxon>Halobacteriales</taxon>
        <taxon>Halococcaceae</taxon>
        <taxon>Halococcus</taxon>
    </lineage>
</organism>
<feature type="transmembrane region" description="Helical" evidence="1">
    <location>
        <begin position="67"/>
        <end position="85"/>
    </location>
</feature>
<evidence type="ECO:0008006" key="4">
    <source>
        <dbReference type="Google" id="ProtNLM"/>
    </source>
</evidence>
<proteinExistence type="predicted"/>
<evidence type="ECO:0000256" key="1">
    <source>
        <dbReference type="SAM" id="Phobius"/>
    </source>
</evidence>